<dbReference type="NCBIfam" id="TIGR00634">
    <property type="entry name" value="recN"/>
    <property type="match status" value="1"/>
</dbReference>
<dbReference type="GO" id="GO:0009432">
    <property type="term" value="P:SOS response"/>
    <property type="evidence" value="ECO:0007669"/>
    <property type="project" value="TreeGrafter"/>
</dbReference>
<dbReference type="Gene3D" id="3.40.50.300">
    <property type="entry name" value="P-loop containing nucleotide triphosphate hydrolases"/>
    <property type="match status" value="2"/>
</dbReference>
<evidence type="ECO:0000313" key="13">
    <source>
        <dbReference type="Proteomes" id="UP000245133"/>
    </source>
</evidence>
<dbReference type="InterPro" id="IPR027417">
    <property type="entry name" value="P-loop_NTPase"/>
</dbReference>
<keyword evidence="13" id="KW-1185">Reference proteome</keyword>
<feature type="coiled-coil region" evidence="10">
    <location>
        <begin position="267"/>
        <end position="318"/>
    </location>
</feature>
<sequence>MITHIQIRDFALLESVDLDFKSGLMAFTGESGAGKSLIFDSITSILGGRCSTANIRQGKDRYSIQAIIDLKEQPEAALYLKSQGFRWEGDEIILSKELQKDGKARVKIGDSLASTTHLKELGKYIAEVHSQNEQLFLLEKSHQLNFLDRFAHLDSLRSKVKLSLQNFRHWKEKLQGFDEALAESQKKQRELREDIEEIESISPKEGEDESLLQEERFLANGERLAENYRYILEELVEKEGAILKVFPSLLSAMEKISQMLPEKMAQREEWEEVYDRLKSLKTMVREEEEELFFSPERLDMVQTRLQELNRLKKKYGAQIPEILSLLEEKKSDLEKWNLVAEDRDFLFQKFNQSLGELKELVFQLSKARRNALSSFEEEVQKELIDLGMEGAKLQVVLRWEENPDGEVEEGSKSYYLSETGLDQIEFYFSANPGEKPRPLRKVASGGELSRVMLGLRSVLGKFSPAPPILILDEIDTGLGGEAANSLAQKLKKLSRSSQILLITHTQQIAAVADEHFSLEKVTTSGRTVAFAKKLSFEERKRELARMIGGKQLTQGVLKAATDLLQKKAV</sequence>
<gene>
    <name evidence="12" type="primary">recN</name>
    <name evidence="12" type="ORF">LPTSP4_05360</name>
</gene>
<dbReference type="GO" id="GO:0005524">
    <property type="term" value="F:ATP binding"/>
    <property type="evidence" value="ECO:0007669"/>
    <property type="project" value="UniProtKB-KW"/>
</dbReference>
<evidence type="ECO:0000256" key="3">
    <source>
        <dbReference type="ARBA" id="ARBA00021315"/>
    </source>
</evidence>
<comment type="caution">
    <text evidence="12">The sequence shown here is derived from an EMBL/GenBank/DDBJ whole genome shotgun (WGS) entry which is preliminary data.</text>
</comment>
<organism evidence="12 13">
    <name type="scientific">Leptospira ryugenii</name>
    <dbReference type="NCBI Taxonomy" id="1917863"/>
    <lineage>
        <taxon>Bacteria</taxon>
        <taxon>Pseudomonadati</taxon>
        <taxon>Spirochaetota</taxon>
        <taxon>Spirochaetia</taxon>
        <taxon>Leptospirales</taxon>
        <taxon>Leptospiraceae</taxon>
        <taxon>Leptospira</taxon>
    </lineage>
</organism>
<evidence type="ECO:0000256" key="6">
    <source>
        <dbReference type="ARBA" id="ARBA00022840"/>
    </source>
</evidence>
<evidence type="ECO:0000256" key="5">
    <source>
        <dbReference type="ARBA" id="ARBA00022763"/>
    </source>
</evidence>
<dbReference type="PANTHER" id="PTHR11059:SF0">
    <property type="entry name" value="DNA REPAIR PROTEIN RECN"/>
    <property type="match status" value="1"/>
</dbReference>
<keyword evidence="4" id="KW-0547">Nucleotide-binding</keyword>
<keyword evidence="6" id="KW-0067">ATP-binding</keyword>
<name>A0A2P2DWN9_9LEPT</name>
<evidence type="ECO:0000256" key="1">
    <source>
        <dbReference type="ARBA" id="ARBA00003618"/>
    </source>
</evidence>
<dbReference type="PANTHER" id="PTHR11059">
    <property type="entry name" value="DNA REPAIR PROTEIN RECN"/>
    <property type="match status" value="1"/>
</dbReference>
<dbReference type="InterPro" id="IPR003395">
    <property type="entry name" value="RecF/RecN/SMC_N"/>
</dbReference>
<feature type="coiled-coil region" evidence="10">
    <location>
        <begin position="174"/>
        <end position="201"/>
    </location>
</feature>
<keyword evidence="5 9" id="KW-0227">DNA damage</keyword>
<dbReference type="GO" id="GO:0006310">
    <property type="term" value="P:DNA recombination"/>
    <property type="evidence" value="ECO:0007669"/>
    <property type="project" value="InterPro"/>
</dbReference>
<dbReference type="RefSeq" id="WP_108974013.1">
    <property type="nucleotide sequence ID" value="NZ_BFBB01000002.1"/>
</dbReference>
<feature type="domain" description="RecF/RecN/SMC N-terminal" evidence="11">
    <location>
        <begin position="1"/>
        <end position="521"/>
    </location>
</feature>
<dbReference type="GO" id="GO:0006281">
    <property type="term" value="P:DNA repair"/>
    <property type="evidence" value="ECO:0007669"/>
    <property type="project" value="UniProtKB-KW"/>
</dbReference>
<dbReference type="PIRSF" id="PIRSF003128">
    <property type="entry name" value="RecN"/>
    <property type="match status" value="1"/>
</dbReference>
<dbReference type="GO" id="GO:0043590">
    <property type="term" value="C:bacterial nucleoid"/>
    <property type="evidence" value="ECO:0007669"/>
    <property type="project" value="TreeGrafter"/>
</dbReference>
<evidence type="ECO:0000256" key="4">
    <source>
        <dbReference type="ARBA" id="ARBA00022741"/>
    </source>
</evidence>
<evidence type="ECO:0000256" key="10">
    <source>
        <dbReference type="SAM" id="Coils"/>
    </source>
</evidence>
<dbReference type="Pfam" id="PF02463">
    <property type="entry name" value="SMC_N"/>
    <property type="match status" value="1"/>
</dbReference>
<dbReference type="SUPFAM" id="SSF52540">
    <property type="entry name" value="P-loop containing nucleoside triphosphate hydrolases"/>
    <property type="match status" value="1"/>
</dbReference>
<comment type="similarity">
    <text evidence="2 9">Belongs to the RecN family.</text>
</comment>
<dbReference type="Proteomes" id="UP000245133">
    <property type="component" value="Unassembled WGS sequence"/>
</dbReference>
<dbReference type="InterPro" id="IPR004604">
    <property type="entry name" value="DNA_recomb/repair_RecN"/>
</dbReference>
<evidence type="ECO:0000256" key="9">
    <source>
        <dbReference type="PIRNR" id="PIRNR003128"/>
    </source>
</evidence>
<evidence type="ECO:0000259" key="11">
    <source>
        <dbReference type="Pfam" id="PF02463"/>
    </source>
</evidence>
<protein>
    <recommendedName>
        <fullName evidence="3 9">DNA repair protein RecN</fullName>
    </recommendedName>
    <alternativeName>
        <fullName evidence="8 9">Recombination protein N</fullName>
    </alternativeName>
</protein>
<keyword evidence="7 9" id="KW-0234">DNA repair</keyword>
<dbReference type="OrthoDB" id="9806954at2"/>
<reference evidence="12 13" key="1">
    <citation type="submission" date="2018-02" db="EMBL/GenBank/DDBJ databases">
        <title>Novel Leptospira species isolated from soil and water in Japan.</title>
        <authorList>
            <person name="Nakao R."/>
            <person name="Masuzawa T."/>
        </authorList>
    </citation>
    <scope>NUCLEOTIDE SEQUENCE [LARGE SCALE GENOMIC DNA]</scope>
    <source>
        <strain evidence="12 13">YH101</strain>
    </source>
</reference>
<evidence type="ECO:0000256" key="7">
    <source>
        <dbReference type="ARBA" id="ARBA00023204"/>
    </source>
</evidence>
<evidence type="ECO:0000313" key="12">
    <source>
        <dbReference type="EMBL" id="GBF49027.1"/>
    </source>
</evidence>
<accession>A0A2P2DWN9</accession>
<evidence type="ECO:0000256" key="2">
    <source>
        <dbReference type="ARBA" id="ARBA00009441"/>
    </source>
</evidence>
<proteinExistence type="inferred from homology"/>
<dbReference type="EMBL" id="BFBB01000002">
    <property type="protein sequence ID" value="GBF49027.1"/>
    <property type="molecule type" value="Genomic_DNA"/>
</dbReference>
<dbReference type="CDD" id="cd03241">
    <property type="entry name" value="ABC_RecN"/>
    <property type="match status" value="1"/>
</dbReference>
<dbReference type="AlphaFoldDB" id="A0A2P2DWN9"/>
<keyword evidence="10" id="KW-0175">Coiled coil</keyword>
<comment type="function">
    <text evidence="1 9">May be involved in recombinational repair of damaged DNA.</text>
</comment>
<evidence type="ECO:0000256" key="8">
    <source>
        <dbReference type="ARBA" id="ARBA00033408"/>
    </source>
</evidence>